<keyword evidence="6" id="KW-0812">Transmembrane</keyword>
<dbReference type="InterPro" id="IPR011706">
    <property type="entry name" value="Cu-oxidase_C"/>
</dbReference>
<dbReference type="SUPFAM" id="SSF49503">
    <property type="entry name" value="Cupredoxins"/>
    <property type="match status" value="2"/>
</dbReference>
<dbReference type="GO" id="GO:0016491">
    <property type="term" value="F:oxidoreductase activity"/>
    <property type="evidence" value="ECO:0007669"/>
    <property type="project" value="UniProtKB-KW"/>
</dbReference>
<dbReference type="GO" id="GO:0005507">
    <property type="term" value="F:copper ion binding"/>
    <property type="evidence" value="ECO:0007669"/>
    <property type="project" value="InterPro"/>
</dbReference>
<feature type="transmembrane region" description="Helical" evidence="6">
    <location>
        <begin position="35"/>
        <end position="54"/>
    </location>
</feature>
<evidence type="ECO:0000259" key="8">
    <source>
        <dbReference type="Pfam" id="PF07731"/>
    </source>
</evidence>
<evidence type="ECO:0000256" key="2">
    <source>
        <dbReference type="ARBA" id="ARBA00022723"/>
    </source>
</evidence>
<dbReference type="InterPro" id="IPR001117">
    <property type="entry name" value="Cu-oxidase_2nd"/>
</dbReference>
<evidence type="ECO:0000313" key="11">
    <source>
        <dbReference type="Proteomes" id="UP000186955"/>
    </source>
</evidence>
<evidence type="ECO:0000256" key="5">
    <source>
        <dbReference type="SAM" id="MobiDB-lite"/>
    </source>
</evidence>
<dbReference type="PROSITE" id="PS00079">
    <property type="entry name" value="MULTICOPPER_OXIDASE1"/>
    <property type="match status" value="1"/>
</dbReference>
<keyword evidence="2" id="KW-0479">Metal-binding</keyword>
<dbReference type="CDD" id="cd13910">
    <property type="entry name" value="CuRO_3_MCO_like_4"/>
    <property type="match status" value="1"/>
</dbReference>
<organism evidence="10 11">
    <name type="scientific">Penicillium subrubescens</name>
    <dbReference type="NCBI Taxonomy" id="1316194"/>
    <lineage>
        <taxon>Eukaryota</taxon>
        <taxon>Fungi</taxon>
        <taxon>Dikarya</taxon>
        <taxon>Ascomycota</taxon>
        <taxon>Pezizomycotina</taxon>
        <taxon>Eurotiomycetes</taxon>
        <taxon>Eurotiomycetidae</taxon>
        <taxon>Eurotiales</taxon>
        <taxon>Aspergillaceae</taxon>
        <taxon>Penicillium</taxon>
    </lineage>
</organism>
<feature type="region of interest" description="Disordered" evidence="5">
    <location>
        <begin position="573"/>
        <end position="597"/>
    </location>
</feature>
<evidence type="ECO:0000259" key="7">
    <source>
        <dbReference type="Pfam" id="PF00394"/>
    </source>
</evidence>
<keyword evidence="11" id="KW-1185">Reference proteome</keyword>
<dbReference type="InterPro" id="IPR008972">
    <property type="entry name" value="Cupredoxin"/>
</dbReference>
<evidence type="ECO:0000313" key="10">
    <source>
        <dbReference type="EMBL" id="OKP10421.1"/>
    </source>
</evidence>
<dbReference type="PANTHER" id="PTHR11709">
    <property type="entry name" value="MULTI-COPPER OXIDASE"/>
    <property type="match status" value="1"/>
</dbReference>
<dbReference type="Pfam" id="PF07731">
    <property type="entry name" value="Cu-oxidase_2"/>
    <property type="match status" value="1"/>
</dbReference>
<dbReference type="InterPro" id="IPR033138">
    <property type="entry name" value="Cu_oxidase_CS"/>
</dbReference>
<dbReference type="InterPro" id="IPR045087">
    <property type="entry name" value="Cu-oxidase_fam"/>
</dbReference>
<evidence type="ECO:0000256" key="3">
    <source>
        <dbReference type="ARBA" id="ARBA00023002"/>
    </source>
</evidence>
<feature type="region of interest" description="Disordered" evidence="5">
    <location>
        <begin position="1"/>
        <end position="26"/>
    </location>
</feature>
<proteinExistence type="inferred from homology"/>
<reference evidence="10 11" key="1">
    <citation type="submission" date="2016-10" db="EMBL/GenBank/DDBJ databases">
        <title>Genome sequence of the ascomycete fungus Penicillium subrubescens.</title>
        <authorList>
            <person name="De Vries R.P."/>
            <person name="Peng M."/>
            <person name="Dilokpimol A."/>
            <person name="Hilden K."/>
            <person name="Makela M.R."/>
            <person name="Grigoriev I."/>
            <person name="Riley R."/>
            <person name="Granchi Z."/>
        </authorList>
    </citation>
    <scope>NUCLEOTIDE SEQUENCE [LARGE SCALE GENOMIC DNA]</scope>
    <source>
        <strain evidence="10 11">CBS 132785</strain>
    </source>
</reference>
<feature type="domain" description="Plastocyanin-like" evidence="8">
    <location>
        <begin position="524"/>
        <end position="649"/>
    </location>
</feature>
<keyword evidence="3" id="KW-0560">Oxidoreductase</keyword>
<dbReference type="CDD" id="cd04206">
    <property type="entry name" value="CuRO_1_LCC_like"/>
    <property type="match status" value="1"/>
</dbReference>
<dbReference type="InterPro" id="IPR002355">
    <property type="entry name" value="Cu_oxidase_Cu_BS"/>
</dbReference>
<dbReference type="PROSITE" id="PS00080">
    <property type="entry name" value="MULTICOPPER_OXIDASE2"/>
    <property type="match status" value="1"/>
</dbReference>
<accession>A0A1Q5UD85</accession>
<name>A0A1Q5UD85_9EURO</name>
<comment type="similarity">
    <text evidence="1">Belongs to the multicopper oxidase family.</text>
</comment>
<dbReference type="Gene3D" id="2.60.40.420">
    <property type="entry name" value="Cupredoxins - blue copper proteins"/>
    <property type="match status" value="3"/>
</dbReference>
<feature type="domain" description="Plastocyanin-like" evidence="7">
    <location>
        <begin position="245"/>
        <end position="329"/>
    </location>
</feature>
<dbReference type="InterPro" id="IPR011707">
    <property type="entry name" value="Cu-oxidase-like_N"/>
</dbReference>
<gene>
    <name evidence="10" type="ORF">PENSUB_4145</name>
</gene>
<dbReference type="Pfam" id="PF07732">
    <property type="entry name" value="Cu-oxidase_3"/>
    <property type="match status" value="1"/>
</dbReference>
<evidence type="ECO:0000259" key="9">
    <source>
        <dbReference type="Pfam" id="PF07732"/>
    </source>
</evidence>
<dbReference type="AlphaFoldDB" id="A0A1Q5UD85"/>
<evidence type="ECO:0000256" key="4">
    <source>
        <dbReference type="ARBA" id="ARBA00023008"/>
    </source>
</evidence>
<evidence type="ECO:0000256" key="1">
    <source>
        <dbReference type="ARBA" id="ARBA00010609"/>
    </source>
</evidence>
<keyword evidence="6" id="KW-1133">Transmembrane helix</keyword>
<evidence type="ECO:0000256" key="6">
    <source>
        <dbReference type="SAM" id="Phobius"/>
    </source>
</evidence>
<dbReference type="PANTHER" id="PTHR11709:SF394">
    <property type="entry name" value="FI03373P-RELATED"/>
    <property type="match status" value="1"/>
</dbReference>
<feature type="domain" description="Plastocyanin-like" evidence="9">
    <location>
        <begin position="105"/>
        <end position="219"/>
    </location>
</feature>
<dbReference type="STRING" id="1316194.A0A1Q5UD85"/>
<sequence>MERQNSRRRRLPRTQEPASKEPVTPHRKGRSVRTWFLMGSLVACLLMMGVYIYHPTIHLPWSDSITPLQIHSSQDLSAANRPRIELRPEDHVYRPPVTQHLDWRITSGQRRPDGVLKEIYLINDLFPSPTIEARSGDTLLITVTNAVEEESIALHWHGIHVSNAMDGAAGVSQCPIAPGARFTYNVTIPADQSGTFWYHAHSGVSRGDGLYGGLVIYAPAAKSTVRGLMSRARGDAQKFNYEKELLLLIGDWYHRPAKDVLAWYKLPGNFANEPVPDSLLVNGVGQFECSMAVPARPVDCIERLANTSFLDLDPDTAYRIRVVNTGYENPGPIVISTTDEQYSALAGFSLVFDQENIDLIQVDSIDVKRAEQENVNSAGILFPGQRMDFVIRTASHQESPSSMMVQLDQGCFKYINPALTPDQTFPIHYRSASISSTAQITTPEVRNHINLDDVPSSPSILQNLPPKAQQTQVVYTKIQKMARNHNIPEGYFNQTTWKPQNDPPVPLIGLPREHWDANQFAFSTGPEASWVDLVVNNLDEGPHPFHLHGHHFYILAVHESSYGWGSYNPFTDPYPPGLEPDTPEASPPDPNDPSFQPYDLSRAALRDTVLIPSRGYAVLRFRADNPGVWLFHCHILWHLATGMAMLVDVMGDPAGRIAHDVAMMAGGGGLCPV</sequence>
<comment type="caution">
    <text evidence="10">The sequence shown here is derived from an EMBL/GenBank/DDBJ whole genome shotgun (WGS) entry which is preliminary data.</text>
</comment>
<feature type="compositionally biased region" description="Basic residues" evidence="5">
    <location>
        <begin position="1"/>
        <end position="12"/>
    </location>
</feature>
<dbReference type="Proteomes" id="UP000186955">
    <property type="component" value="Unassembled WGS sequence"/>
</dbReference>
<keyword evidence="4" id="KW-0186">Copper</keyword>
<dbReference type="Pfam" id="PF00394">
    <property type="entry name" value="Cu-oxidase"/>
    <property type="match status" value="1"/>
</dbReference>
<protein>
    <submittedName>
        <fullName evidence="10">Iron transport multicopper oxidase FET5</fullName>
    </submittedName>
</protein>
<dbReference type="EMBL" id="MNBE01000347">
    <property type="protein sequence ID" value="OKP10421.1"/>
    <property type="molecule type" value="Genomic_DNA"/>
</dbReference>
<keyword evidence="6" id="KW-0472">Membrane</keyword>